<keyword evidence="1" id="KW-1133">Transmembrane helix</keyword>
<dbReference type="RefSeq" id="WP_241368804.1">
    <property type="nucleotide sequence ID" value="NZ_JAKZFC010000002.1"/>
</dbReference>
<evidence type="ECO:0000256" key="1">
    <source>
        <dbReference type="SAM" id="Phobius"/>
    </source>
</evidence>
<comment type="caution">
    <text evidence="2">The sequence shown here is derived from an EMBL/GenBank/DDBJ whole genome shotgun (WGS) entry which is preliminary data.</text>
</comment>
<organism evidence="2 3">
    <name type="scientific">Solibacillus palustris</name>
    <dbReference type="NCBI Taxonomy" id="2908203"/>
    <lineage>
        <taxon>Bacteria</taxon>
        <taxon>Bacillati</taxon>
        <taxon>Bacillota</taxon>
        <taxon>Bacilli</taxon>
        <taxon>Bacillales</taxon>
        <taxon>Caryophanaceae</taxon>
        <taxon>Solibacillus</taxon>
    </lineage>
</organism>
<sequence length="47" mass="5100">MIKKVRDFFFLEEAKASDSDKAVIILLLIVGVFAVYALAVGYGGLHA</sequence>
<reference evidence="2 3" key="1">
    <citation type="submission" date="2022-03" db="EMBL/GenBank/DDBJ databases">
        <authorList>
            <person name="Jo J.-H."/>
            <person name="Im W.-T."/>
        </authorList>
    </citation>
    <scope>NUCLEOTIDE SEQUENCE [LARGE SCALE GENOMIC DNA]</scope>
    <source>
        <strain evidence="2 3">MA9</strain>
    </source>
</reference>
<keyword evidence="1" id="KW-0472">Membrane</keyword>
<protein>
    <submittedName>
        <fullName evidence="2">Uncharacterized protein</fullName>
    </submittedName>
</protein>
<evidence type="ECO:0000313" key="2">
    <source>
        <dbReference type="EMBL" id="MCH7321749.1"/>
    </source>
</evidence>
<proteinExistence type="predicted"/>
<dbReference type="Proteomes" id="UP001316087">
    <property type="component" value="Unassembled WGS sequence"/>
</dbReference>
<name>A0ABS9UBP6_9BACL</name>
<accession>A0ABS9UBP6</accession>
<keyword evidence="1" id="KW-0812">Transmembrane</keyword>
<evidence type="ECO:0000313" key="3">
    <source>
        <dbReference type="Proteomes" id="UP001316087"/>
    </source>
</evidence>
<dbReference type="EMBL" id="JAKZFC010000002">
    <property type="protein sequence ID" value="MCH7321749.1"/>
    <property type="molecule type" value="Genomic_DNA"/>
</dbReference>
<gene>
    <name evidence="2" type="ORF">LZ480_07565</name>
</gene>
<feature type="transmembrane region" description="Helical" evidence="1">
    <location>
        <begin position="21"/>
        <end position="45"/>
    </location>
</feature>
<keyword evidence="3" id="KW-1185">Reference proteome</keyword>